<protein>
    <recommendedName>
        <fullName evidence="2">Protein kinase domain-containing protein</fullName>
    </recommendedName>
</protein>
<dbReference type="PROSITE" id="PS00108">
    <property type="entry name" value="PROTEIN_KINASE_ST"/>
    <property type="match status" value="1"/>
</dbReference>
<reference evidence="3" key="1">
    <citation type="journal article" date="2020" name="Nature">
        <title>Giant virus diversity and host interactions through global metagenomics.</title>
        <authorList>
            <person name="Schulz F."/>
            <person name="Roux S."/>
            <person name="Paez-Espino D."/>
            <person name="Jungbluth S."/>
            <person name="Walsh D.A."/>
            <person name="Denef V.J."/>
            <person name="McMahon K.D."/>
            <person name="Konstantinidis K.T."/>
            <person name="Eloe-Fadrosh E.A."/>
            <person name="Kyrpides N.C."/>
            <person name="Woyke T."/>
        </authorList>
    </citation>
    <scope>NUCLEOTIDE SEQUENCE</scope>
    <source>
        <strain evidence="3">GVMAG-M-3300010157-4</strain>
    </source>
</reference>
<feature type="compositionally biased region" description="Basic residues" evidence="1">
    <location>
        <begin position="424"/>
        <end position="440"/>
    </location>
</feature>
<dbReference type="SUPFAM" id="SSF56112">
    <property type="entry name" value="Protein kinase-like (PK-like)"/>
    <property type="match status" value="1"/>
</dbReference>
<dbReference type="PANTHER" id="PTHR44167:SF24">
    <property type="entry name" value="SERINE_THREONINE-PROTEIN KINASE CHK2"/>
    <property type="match status" value="1"/>
</dbReference>
<dbReference type="CDD" id="cd00180">
    <property type="entry name" value="PKc"/>
    <property type="match status" value="1"/>
</dbReference>
<name>A0A6C0B5P2_9ZZZZ</name>
<evidence type="ECO:0000259" key="2">
    <source>
        <dbReference type="PROSITE" id="PS50011"/>
    </source>
</evidence>
<dbReference type="SMART" id="SM00220">
    <property type="entry name" value="S_TKc"/>
    <property type="match status" value="1"/>
</dbReference>
<dbReference type="Pfam" id="PF00069">
    <property type="entry name" value="Pkinase"/>
    <property type="match status" value="1"/>
</dbReference>
<feature type="region of interest" description="Disordered" evidence="1">
    <location>
        <begin position="409"/>
        <end position="440"/>
    </location>
</feature>
<dbReference type="PROSITE" id="PS50011">
    <property type="entry name" value="PROTEIN_KINASE_DOM"/>
    <property type="match status" value="1"/>
</dbReference>
<dbReference type="PANTHER" id="PTHR44167">
    <property type="entry name" value="OVARIAN-SPECIFIC SERINE/THREONINE-PROTEIN KINASE LOK-RELATED"/>
    <property type="match status" value="1"/>
</dbReference>
<sequence length="440" mass="50130">MAAFFASGSIVHDFIDTYITQNPTILKIAANDNEIVNEWYTLIHLESGAYGTVRINKSREYVVKQMNIIRQIEKGEMYAMNIIRNEVLIYHYISQKCEGVCSFIGCYYHKSARLLYVKSKYCGKDLHTKLFGDFHQRFNFDTKRAIFGKIIDNLKCLHDNGVVYRDLKPENITVSDDNTVTFIDFGLSYFCGNAVISDELKMNQDRNIIGTKLYGDPTQPIADDDELKKTDTYSLGVLFMMMFSDPKYLDFLITFSGTSFMSRVEKLDETSQKSFWIDFNEKIKLILGDGIDNTNFFGGFDTRLTSADLQNAFNRPISPEYHDAALLYDNKISSIDKSISQRSSNKNKIVSKRSSNNIKSVSKNSSASNSSASNSSASNSSLNKIYIPNQNTMPNQIIMPIGIRGQPPISYSNSYSKKEGGNNKTKRHKKTRSRKTYRRK</sequence>
<dbReference type="Gene3D" id="1.10.510.10">
    <property type="entry name" value="Transferase(Phosphotransferase) domain 1"/>
    <property type="match status" value="1"/>
</dbReference>
<dbReference type="GO" id="GO:0004672">
    <property type="term" value="F:protein kinase activity"/>
    <property type="evidence" value="ECO:0007669"/>
    <property type="project" value="InterPro"/>
</dbReference>
<accession>A0A6C0B5P2</accession>
<proteinExistence type="predicted"/>
<dbReference type="GO" id="GO:0005524">
    <property type="term" value="F:ATP binding"/>
    <property type="evidence" value="ECO:0007669"/>
    <property type="project" value="InterPro"/>
</dbReference>
<feature type="domain" description="Protein kinase" evidence="2">
    <location>
        <begin position="39"/>
        <end position="314"/>
    </location>
</feature>
<dbReference type="InterPro" id="IPR008271">
    <property type="entry name" value="Ser/Thr_kinase_AS"/>
</dbReference>
<dbReference type="AlphaFoldDB" id="A0A6C0B5P2"/>
<dbReference type="EMBL" id="MN739081">
    <property type="protein sequence ID" value="QHS87416.1"/>
    <property type="molecule type" value="Genomic_DNA"/>
</dbReference>
<dbReference type="InterPro" id="IPR000719">
    <property type="entry name" value="Prot_kinase_dom"/>
</dbReference>
<evidence type="ECO:0000256" key="1">
    <source>
        <dbReference type="SAM" id="MobiDB-lite"/>
    </source>
</evidence>
<dbReference type="InterPro" id="IPR011009">
    <property type="entry name" value="Kinase-like_dom_sf"/>
</dbReference>
<evidence type="ECO:0000313" key="3">
    <source>
        <dbReference type="EMBL" id="QHS87416.1"/>
    </source>
</evidence>
<organism evidence="3">
    <name type="scientific">viral metagenome</name>
    <dbReference type="NCBI Taxonomy" id="1070528"/>
    <lineage>
        <taxon>unclassified sequences</taxon>
        <taxon>metagenomes</taxon>
        <taxon>organismal metagenomes</taxon>
    </lineage>
</organism>
<feature type="compositionally biased region" description="Low complexity" evidence="1">
    <location>
        <begin position="339"/>
        <end position="381"/>
    </location>
</feature>
<feature type="region of interest" description="Disordered" evidence="1">
    <location>
        <begin position="339"/>
        <end position="382"/>
    </location>
</feature>